<dbReference type="Proteomes" id="UP000289323">
    <property type="component" value="Unassembled WGS sequence"/>
</dbReference>
<sequence length="155" mass="16931">MALGYSSLVLAAIAAFMHGFTSLPRAILEHPNRNTFDIDFNIDIHTRGPRNAARVLHLPTDGYMVRHKRLRHTLRDQPLLHRRCHEAELTRHGICADYVVLPCGCSRAAVSPTTVTICPTRSPCYQCTTGWGIATITDSNCPPSATPTTAPTAAA</sequence>
<proteinExistence type="predicted"/>
<reference evidence="2 3" key="1">
    <citation type="submission" date="2018-04" db="EMBL/GenBank/DDBJ databases">
        <authorList>
            <person name="Huttner S."/>
            <person name="Dainat J."/>
        </authorList>
    </citation>
    <scope>NUCLEOTIDE SEQUENCE [LARGE SCALE GENOMIC DNA]</scope>
</reference>
<evidence type="ECO:0000313" key="3">
    <source>
        <dbReference type="Proteomes" id="UP000289323"/>
    </source>
</evidence>
<accession>A0A446BY47</accession>
<evidence type="ECO:0000256" key="1">
    <source>
        <dbReference type="SAM" id="SignalP"/>
    </source>
</evidence>
<protein>
    <submittedName>
        <fullName evidence="2">977c37c1-1276-4ba3-a131-d19713aef281</fullName>
    </submittedName>
</protein>
<feature type="signal peptide" evidence="1">
    <location>
        <begin position="1"/>
        <end position="19"/>
    </location>
</feature>
<evidence type="ECO:0000313" key="2">
    <source>
        <dbReference type="EMBL" id="SPQ27406.1"/>
    </source>
</evidence>
<name>A0A446BY47_9PEZI</name>
<dbReference type="AlphaFoldDB" id="A0A446BY47"/>
<dbReference type="EMBL" id="OUUZ01000019">
    <property type="protein sequence ID" value="SPQ27406.1"/>
    <property type="molecule type" value="Genomic_DNA"/>
</dbReference>
<keyword evidence="1" id="KW-0732">Signal</keyword>
<gene>
    <name evidence="2" type="ORF">TT172_LOCUS9825</name>
</gene>
<feature type="chain" id="PRO_5019515742" evidence="1">
    <location>
        <begin position="20"/>
        <end position="155"/>
    </location>
</feature>
<organism evidence="2 3">
    <name type="scientific">Thermothielavioides terrestris</name>
    <dbReference type="NCBI Taxonomy" id="2587410"/>
    <lineage>
        <taxon>Eukaryota</taxon>
        <taxon>Fungi</taxon>
        <taxon>Dikarya</taxon>
        <taxon>Ascomycota</taxon>
        <taxon>Pezizomycotina</taxon>
        <taxon>Sordariomycetes</taxon>
        <taxon>Sordariomycetidae</taxon>
        <taxon>Sordariales</taxon>
        <taxon>Chaetomiaceae</taxon>
        <taxon>Thermothielavioides</taxon>
    </lineage>
</organism>